<dbReference type="CDD" id="cd03484">
    <property type="entry name" value="MutL_Trans_hPMS_2_like"/>
    <property type="match status" value="1"/>
</dbReference>
<name>A0A176WRJ5_MARPO</name>
<dbReference type="SUPFAM" id="SSF118116">
    <property type="entry name" value="DNA mismatch repair protein MutL"/>
    <property type="match status" value="1"/>
</dbReference>
<dbReference type="SMART" id="SM00853">
    <property type="entry name" value="MutL_C"/>
    <property type="match status" value="1"/>
</dbReference>
<evidence type="ECO:0000313" key="7">
    <source>
        <dbReference type="Proteomes" id="UP000077202"/>
    </source>
</evidence>
<dbReference type="GO" id="GO:0030983">
    <property type="term" value="F:mismatched DNA binding"/>
    <property type="evidence" value="ECO:0007669"/>
    <property type="project" value="InterPro"/>
</dbReference>
<dbReference type="PROSITE" id="PS00058">
    <property type="entry name" value="DNA_MISMATCH_REPAIR_1"/>
    <property type="match status" value="1"/>
</dbReference>
<evidence type="ECO:0000259" key="5">
    <source>
        <dbReference type="SMART" id="SM01340"/>
    </source>
</evidence>
<keyword evidence="2" id="KW-0227">DNA damage</keyword>
<dbReference type="Proteomes" id="UP000077202">
    <property type="component" value="Unassembled WGS sequence"/>
</dbReference>
<dbReference type="Pfam" id="PF08676">
    <property type="entry name" value="MutL_C"/>
    <property type="match status" value="1"/>
</dbReference>
<dbReference type="GO" id="GO:0005524">
    <property type="term" value="F:ATP binding"/>
    <property type="evidence" value="ECO:0007669"/>
    <property type="project" value="InterPro"/>
</dbReference>
<evidence type="ECO:0000259" key="4">
    <source>
        <dbReference type="SMART" id="SM00853"/>
    </source>
</evidence>
<evidence type="ECO:0008006" key="8">
    <source>
        <dbReference type="Google" id="ProtNLM"/>
    </source>
</evidence>
<dbReference type="GO" id="GO:0006298">
    <property type="term" value="P:mismatch repair"/>
    <property type="evidence" value="ECO:0007669"/>
    <property type="project" value="InterPro"/>
</dbReference>
<dbReference type="InterPro" id="IPR002099">
    <property type="entry name" value="MutL/Mlh/PMS"/>
</dbReference>
<feature type="compositionally biased region" description="Basic and acidic residues" evidence="3">
    <location>
        <begin position="508"/>
        <end position="518"/>
    </location>
</feature>
<feature type="region of interest" description="Disordered" evidence="3">
    <location>
        <begin position="499"/>
        <end position="573"/>
    </location>
</feature>
<dbReference type="InterPro" id="IPR014762">
    <property type="entry name" value="DNA_mismatch_repair_CS"/>
</dbReference>
<evidence type="ECO:0000256" key="2">
    <source>
        <dbReference type="ARBA" id="ARBA00022763"/>
    </source>
</evidence>
<dbReference type="PANTHER" id="PTHR10073">
    <property type="entry name" value="DNA MISMATCH REPAIR PROTEIN MLH, PMS, MUTL"/>
    <property type="match status" value="1"/>
</dbReference>
<dbReference type="FunFam" id="3.30.230.10:FF:000054">
    <property type="entry name" value="DNA mismatch repair protein PMS1"/>
    <property type="match status" value="1"/>
</dbReference>
<dbReference type="InterPro" id="IPR020568">
    <property type="entry name" value="Ribosomal_Su5_D2-typ_SF"/>
</dbReference>
<dbReference type="NCBIfam" id="TIGR00585">
    <property type="entry name" value="mutl"/>
    <property type="match status" value="1"/>
</dbReference>
<feature type="compositionally biased region" description="Polar residues" evidence="3">
    <location>
        <begin position="376"/>
        <end position="385"/>
    </location>
</feature>
<keyword evidence="7" id="KW-1185">Reference proteome</keyword>
<dbReference type="Pfam" id="PF13589">
    <property type="entry name" value="HATPase_c_3"/>
    <property type="match status" value="1"/>
</dbReference>
<dbReference type="AlphaFoldDB" id="A0A176WRJ5"/>
<dbReference type="GO" id="GO:0140664">
    <property type="term" value="F:ATP-dependent DNA damage sensor activity"/>
    <property type="evidence" value="ECO:0007669"/>
    <property type="project" value="InterPro"/>
</dbReference>
<dbReference type="GO" id="GO:0032389">
    <property type="term" value="C:MutLalpha complex"/>
    <property type="evidence" value="ECO:0007669"/>
    <property type="project" value="TreeGrafter"/>
</dbReference>
<feature type="domain" description="DNA mismatch repair protein S5" evidence="5">
    <location>
        <begin position="218"/>
        <end position="338"/>
    </location>
</feature>
<reference evidence="6" key="1">
    <citation type="submission" date="2016-03" db="EMBL/GenBank/DDBJ databases">
        <title>Mechanisms controlling the formation of the plant cell surface in tip-growing cells are functionally conserved among land plants.</title>
        <authorList>
            <person name="Honkanen S."/>
            <person name="Jones V.A."/>
            <person name="Morieri G."/>
            <person name="Champion C."/>
            <person name="Hetherington A.J."/>
            <person name="Kelly S."/>
            <person name="Saint-Marcoux D."/>
            <person name="Proust H."/>
            <person name="Prescott H."/>
            <person name="Dolan L."/>
        </authorList>
    </citation>
    <scope>NUCLEOTIDE SEQUENCE [LARGE SCALE GENOMIC DNA]</scope>
    <source>
        <tissue evidence="6">Whole gametophyte</tissue>
    </source>
</reference>
<organism evidence="6 7">
    <name type="scientific">Marchantia polymorpha subsp. ruderalis</name>
    <dbReference type="NCBI Taxonomy" id="1480154"/>
    <lineage>
        <taxon>Eukaryota</taxon>
        <taxon>Viridiplantae</taxon>
        <taxon>Streptophyta</taxon>
        <taxon>Embryophyta</taxon>
        <taxon>Marchantiophyta</taxon>
        <taxon>Marchantiopsida</taxon>
        <taxon>Marchantiidae</taxon>
        <taxon>Marchantiales</taxon>
        <taxon>Marchantiaceae</taxon>
        <taxon>Marchantia</taxon>
    </lineage>
</organism>
<comment type="caution">
    <text evidence="6">The sequence shown here is derived from an EMBL/GenBank/DDBJ whole genome shotgun (WGS) entry which is preliminary data.</text>
</comment>
<dbReference type="InterPro" id="IPR014721">
    <property type="entry name" value="Ribsml_uS5_D2-typ_fold_subgr"/>
</dbReference>
<dbReference type="GO" id="GO:0016887">
    <property type="term" value="F:ATP hydrolysis activity"/>
    <property type="evidence" value="ECO:0007669"/>
    <property type="project" value="InterPro"/>
</dbReference>
<dbReference type="InterPro" id="IPR013507">
    <property type="entry name" value="DNA_mismatch_S5_2-like"/>
</dbReference>
<feature type="region of interest" description="Disordered" evidence="3">
    <location>
        <begin position="374"/>
        <end position="423"/>
    </location>
</feature>
<dbReference type="InterPro" id="IPR037198">
    <property type="entry name" value="MutL_C_sf"/>
</dbReference>
<dbReference type="Pfam" id="PF01119">
    <property type="entry name" value="DNA_mis_repair"/>
    <property type="match status" value="1"/>
</dbReference>
<dbReference type="Gene3D" id="3.30.1540.20">
    <property type="entry name" value="MutL, C-terminal domain, dimerisation subdomain"/>
    <property type="match status" value="1"/>
</dbReference>
<dbReference type="InterPro" id="IPR038973">
    <property type="entry name" value="MutL/Mlh/Pms-like"/>
</dbReference>
<feature type="compositionally biased region" description="Polar residues" evidence="3">
    <location>
        <begin position="535"/>
        <end position="549"/>
    </location>
</feature>
<evidence type="ECO:0000256" key="1">
    <source>
        <dbReference type="ARBA" id="ARBA00006082"/>
    </source>
</evidence>
<feature type="domain" description="MutL C-terminal dimerisation" evidence="4">
    <location>
        <begin position="840"/>
        <end position="990"/>
    </location>
</feature>
<evidence type="ECO:0000256" key="3">
    <source>
        <dbReference type="SAM" id="MobiDB-lite"/>
    </source>
</evidence>
<protein>
    <recommendedName>
        <fullName evidence="8">DNA mismatch repair protein S5 domain-containing protein</fullName>
    </recommendedName>
</protein>
<feature type="compositionally biased region" description="Basic and acidic residues" evidence="3">
    <location>
        <begin position="586"/>
        <end position="609"/>
    </location>
</feature>
<dbReference type="InterPro" id="IPR042120">
    <property type="entry name" value="MutL_C_dimsub"/>
</dbReference>
<comment type="similarity">
    <text evidence="1">Belongs to the DNA mismatch repair MutL/HexB family.</text>
</comment>
<dbReference type="PANTHER" id="PTHR10073:SF52">
    <property type="entry name" value="MISMATCH REPAIR ENDONUCLEASE PMS2"/>
    <property type="match status" value="1"/>
</dbReference>
<dbReference type="Gene3D" id="3.30.230.10">
    <property type="match status" value="1"/>
</dbReference>
<accession>A0A176WRJ5</accession>
<proteinExistence type="inferred from homology"/>
<feature type="region of interest" description="Disordered" evidence="3">
    <location>
        <begin position="586"/>
        <end position="625"/>
    </location>
</feature>
<sequence length="1068" mass="116743">MAGKSIKPIDKAAIHRICSGQVVLDLATAVKELVENSLDAGSTSIEIRLKDYGAELIEVADNGSGVSSDNYQGLTLKYHTSKISEFADLQSLSSFGFRGEALSSLCALADVSIVTRTKDEAIATRLVYDHSGVIVSQEKLARAIGTTVSVSKLFATLPVRHKEFNRNIRREYGRLLTILQAYALIGRGIKLLCSNQAGRGGRTTVVQTQGNACIKDNIVTIFGTKTAASMEWLDLSVSENCYVEGFVSKPGAGCGRASGDRQFFYVNGRPVDMPKVAKLLNELYRSFNSLQYPMLVLNFILPTTSYDVNVTPDKRKVFLHSEGELMLALREALEKVYSPNKYTYSVNKLDDVTFSERVVSTSKLTMAASGQGCAYQESNVGGSSSDADEEEGNEENSASRLKEGNQKGNTSSSRRSPVDILSFQRKSSSDLNKKLSEVGASAVCSRGNLSVAQTTRKVQTTLTACTSKRKRDPVASELVSSELPLLKKWAKGDATGRRTNSLLNEEDSNARDFEHDSDGSIEEVPLDSNRRRKQSNPNHISESNLSSTGVVDIGSVPVTSTKRRGKTTSEFPIMLPKDYSTKAKLSIDDDVEESSRPELDENNHREGPRDTPGPGSEPKSGKHMSLKTTNYEDIHPRVSAITAPSKSDSRKHSATANIDLVAKGLADMRNMLAGSRLLSRPSNSRVTGSKADQQKDELVAAILLGSDVETENNTHNCHEGEPECSKTSTRILSECAMEAEGGNNVPDHEEEVEPSGSILTVPFNIENLRKNFEQSLLLRNIKKDMTVRQELPKTTSCFNAATLASCGVQNEGREKEALLAAATSELERSFNKADFKRMQVLGQFNLGFILAKIDGNIFIVDQHASDEKYNFERLTKNTVLNRQPLLRKNGFDFLEVEDAPTGQRLRLSAVPFSQNVTFGIGDVQELISLLAEEPVMSFKPCPGLSGASGNADDDSLGQTMPLKWLPRPSRVRAMLASRACRSSIMIGDSLSRKEMERTSILRLNEDATDLYIMIWGTLNNSEEIKLKAKTCRDMAEEPEAANALSLSGGTTVDTSVYSNSREASGRVL</sequence>
<evidence type="ECO:0000313" key="6">
    <source>
        <dbReference type="EMBL" id="OAE35145.1"/>
    </source>
</evidence>
<dbReference type="SUPFAM" id="SSF55874">
    <property type="entry name" value="ATPase domain of HSP90 chaperone/DNA topoisomerase II/histidine kinase"/>
    <property type="match status" value="1"/>
</dbReference>
<dbReference type="EMBL" id="LVLJ01000253">
    <property type="protein sequence ID" value="OAE35145.1"/>
    <property type="molecule type" value="Genomic_DNA"/>
</dbReference>
<dbReference type="CDD" id="cd16926">
    <property type="entry name" value="HATPase_MutL-MLH-PMS-like"/>
    <property type="match status" value="1"/>
</dbReference>
<dbReference type="SUPFAM" id="SSF54211">
    <property type="entry name" value="Ribosomal protein S5 domain 2-like"/>
    <property type="match status" value="1"/>
</dbReference>
<dbReference type="InterPro" id="IPR014790">
    <property type="entry name" value="MutL_C"/>
</dbReference>
<gene>
    <name evidence="6" type="ORF">AXG93_4461s1240</name>
</gene>
<dbReference type="InterPro" id="IPR036890">
    <property type="entry name" value="HATPase_C_sf"/>
</dbReference>
<dbReference type="Gene3D" id="3.30.565.10">
    <property type="entry name" value="Histidine kinase-like ATPase, C-terminal domain"/>
    <property type="match status" value="1"/>
</dbReference>
<dbReference type="FunFam" id="3.30.565.10:FF:000014">
    <property type="entry name" value="Mismatch repair endonuclease pms1, putative"/>
    <property type="match status" value="1"/>
</dbReference>
<dbReference type="SMART" id="SM01340">
    <property type="entry name" value="DNA_mis_repair"/>
    <property type="match status" value="1"/>
</dbReference>
<feature type="compositionally biased region" description="Polar residues" evidence="3">
    <location>
        <begin position="406"/>
        <end position="415"/>
    </location>
</feature>